<comment type="caution">
    <text evidence="3">The sequence shown here is derived from an EMBL/GenBank/DDBJ whole genome shotgun (WGS) entry which is preliminary data.</text>
</comment>
<evidence type="ECO:0000313" key="4">
    <source>
        <dbReference type="Proteomes" id="UP001157418"/>
    </source>
</evidence>
<evidence type="ECO:0000256" key="1">
    <source>
        <dbReference type="SAM" id="MobiDB-lite"/>
    </source>
</evidence>
<dbReference type="AlphaFoldDB" id="A0AAU9MDB9"/>
<dbReference type="Proteomes" id="UP001157418">
    <property type="component" value="Unassembled WGS sequence"/>
</dbReference>
<dbReference type="EMBL" id="CAKMRJ010000113">
    <property type="protein sequence ID" value="CAH1418813.1"/>
    <property type="molecule type" value="Genomic_DNA"/>
</dbReference>
<sequence>MDATLNYYSSSSSGKSLSSPPSPPTTHSTSRRRGRSYNSRRRRPHLLNGNFFRRRIFGYLLLLPLLFLSAVITFVGPLSAMLFPNPLPGSIYRSHEIFQNLLTDIQSDTSSGIQFCNI</sequence>
<keyword evidence="2" id="KW-0812">Transmembrane</keyword>
<name>A0AAU9MDB9_9ASTR</name>
<protein>
    <submittedName>
        <fullName evidence="3">Uncharacterized protein</fullName>
    </submittedName>
</protein>
<keyword evidence="2" id="KW-0472">Membrane</keyword>
<keyword evidence="4" id="KW-1185">Reference proteome</keyword>
<organism evidence="3 4">
    <name type="scientific">Lactuca virosa</name>
    <dbReference type="NCBI Taxonomy" id="75947"/>
    <lineage>
        <taxon>Eukaryota</taxon>
        <taxon>Viridiplantae</taxon>
        <taxon>Streptophyta</taxon>
        <taxon>Embryophyta</taxon>
        <taxon>Tracheophyta</taxon>
        <taxon>Spermatophyta</taxon>
        <taxon>Magnoliopsida</taxon>
        <taxon>eudicotyledons</taxon>
        <taxon>Gunneridae</taxon>
        <taxon>Pentapetalae</taxon>
        <taxon>asterids</taxon>
        <taxon>campanulids</taxon>
        <taxon>Asterales</taxon>
        <taxon>Asteraceae</taxon>
        <taxon>Cichorioideae</taxon>
        <taxon>Cichorieae</taxon>
        <taxon>Lactucinae</taxon>
        <taxon>Lactuca</taxon>
    </lineage>
</organism>
<accession>A0AAU9MDB9</accession>
<proteinExistence type="predicted"/>
<feature type="region of interest" description="Disordered" evidence="1">
    <location>
        <begin position="1"/>
        <end position="41"/>
    </location>
</feature>
<keyword evidence="2" id="KW-1133">Transmembrane helix</keyword>
<reference evidence="3 4" key="1">
    <citation type="submission" date="2022-01" db="EMBL/GenBank/DDBJ databases">
        <authorList>
            <person name="Xiong W."/>
            <person name="Schranz E."/>
        </authorList>
    </citation>
    <scope>NUCLEOTIDE SEQUENCE [LARGE SCALE GENOMIC DNA]</scope>
</reference>
<evidence type="ECO:0000256" key="2">
    <source>
        <dbReference type="SAM" id="Phobius"/>
    </source>
</evidence>
<evidence type="ECO:0000313" key="3">
    <source>
        <dbReference type="EMBL" id="CAH1418813.1"/>
    </source>
</evidence>
<gene>
    <name evidence="3" type="ORF">LVIROSA_LOCUS6386</name>
</gene>
<feature type="transmembrane region" description="Helical" evidence="2">
    <location>
        <begin position="56"/>
        <end position="83"/>
    </location>
</feature>
<feature type="compositionally biased region" description="Low complexity" evidence="1">
    <location>
        <begin position="9"/>
        <end position="19"/>
    </location>
</feature>
<feature type="compositionally biased region" description="Basic residues" evidence="1">
    <location>
        <begin position="29"/>
        <end position="41"/>
    </location>
</feature>